<dbReference type="SUPFAM" id="SSF46626">
    <property type="entry name" value="Cytochrome c"/>
    <property type="match status" value="1"/>
</dbReference>
<organism evidence="6 7">
    <name type="scientific">Sphingorhabdus contaminans</name>
    <dbReference type="NCBI Taxonomy" id="1343899"/>
    <lineage>
        <taxon>Bacteria</taxon>
        <taxon>Pseudomonadati</taxon>
        <taxon>Pseudomonadota</taxon>
        <taxon>Alphaproteobacteria</taxon>
        <taxon>Sphingomonadales</taxon>
        <taxon>Sphingomonadaceae</taxon>
        <taxon>Sphingorhabdus</taxon>
    </lineage>
</organism>
<feature type="domain" description="Cytochrome c" evidence="5">
    <location>
        <begin position="40"/>
        <end position="163"/>
    </location>
</feature>
<dbReference type="InterPro" id="IPR009056">
    <property type="entry name" value="Cyt_c-like_dom"/>
</dbReference>
<dbReference type="GO" id="GO:0046872">
    <property type="term" value="F:metal ion binding"/>
    <property type="evidence" value="ECO:0007669"/>
    <property type="project" value="UniProtKB-KW"/>
</dbReference>
<evidence type="ECO:0000256" key="4">
    <source>
        <dbReference type="PROSITE-ProRule" id="PRU00433"/>
    </source>
</evidence>
<keyword evidence="7" id="KW-1185">Reference proteome</keyword>
<evidence type="ECO:0000256" key="2">
    <source>
        <dbReference type="ARBA" id="ARBA00022723"/>
    </source>
</evidence>
<dbReference type="OrthoDB" id="9805202at2"/>
<gene>
    <name evidence="6" type="ORF">FOM92_06440</name>
</gene>
<dbReference type="AlphaFoldDB" id="A0A553WJW8"/>
<dbReference type="GO" id="GO:0020037">
    <property type="term" value="F:heme binding"/>
    <property type="evidence" value="ECO:0007669"/>
    <property type="project" value="InterPro"/>
</dbReference>
<keyword evidence="2 4" id="KW-0479">Metal-binding</keyword>
<protein>
    <recommendedName>
        <fullName evidence="5">Cytochrome c domain-containing protein</fullName>
    </recommendedName>
</protein>
<dbReference type="InterPro" id="IPR036909">
    <property type="entry name" value="Cyt_c-like_dom_sf"/>
</dbReference>
<dbReference type="Proteomes" id="UP000320160">
    <property type="component" value="Unassembled WGS sequence"/>
</dbReference>
<evidence type="ECO:0000256" key="1">
    <source>
        <dbReference type="ARBA" id="ARBA00022617"/>
    </source>
</evidence>
<dbReference type="EMBL" id="VKKU01000001">
    <property type="protein sequence ID" value="TSB05020.1"/>
    <property type="molecule type" value="Genomic_DNA"/>
</dbReference>
<reference evidence="6 7" key="1">
    <citation type="submission" date="2019-07" db="EMBL/GenBank/DDBJ databases">
        <authorList>
            <person name="Park M."/>
        </authorList>
    </citation>
    <scope>NUCLEOTIDE SEQUENCE [LARGE SCALE GENOMIC DNA]</scope>
    <source>
        <strain evidence="6 7">KCTC32445</strain>
    </source>
</reference>
<evidence type="ECO:0000256" key="3">
    <source>
        <dbReference type="ARBA" id="ARBA00023004"/>
    </source>
</evidence>
<evidence type="ECO:0000259" key="5">
    <source>
        <dbReference type="PROSITE" id="PS51007"/>
    </source>
</evidence>
<keyword evidence="3 4" id="KW-0408">Iron</keyword>
<evidence type="ECO:0000313" key="7">
    <source>
        <dbReference type="Proteomes" id="UP000320160"/>
    </source>
</evidence>
<dbReference type="PROSITE" id="PS51007">
    <property type="entry name" value="CYTC"/>
    <property type="match status" value="1"/>
</dbReference>
<comment type="caution">
    <text evidence="6">The sequence shown here is derived from an EMBL/GenBank/DDBJ whole genome shotgun (WGS) entry which is preliminary data.</text>
</comment>
<proteinExistence type="predicted"/>
<dbReference type="RefSeq" id="WP_143775936.1">
    <property type="nucleotide sequence ID" value="NZ_VKKU01000001.1"/>
</dbReference>
<name>A0A553WJW8_9SPHN</name>
<sequence>MAASPSDFLQSFWWTAQGEELAAASTQPSACLAISAQDAERVSAGQALFNTPALLGGQAAKAGLNCASCHVNGRNNPYFFVKGLSGQPGTADVTTAFFSMARANAVQDPVKIPDLAQPGKISRAPGDPALERFIRTLVVDEFSGKEPSAATLSALAAYVRAIVPCPEDRLQNRNVGDQIMLIAAAVQGAQDIQNRNDRATLHLLVRAIRHQLGLIHERYNGSRLTQQRQALLDSSRALEPLEDQDDLAQITPALLDWHRNFEETLVPKLLATERHSLYATKVLRTELRKRRP</sequence>
<dbReference type="GO" id="GO:0009055">
    <property type="term" value="F:electron transfer activity"/>
    <property type="evidence" value="ECO:0007669"/>
    <property type="project" value="InterPro"/>
</dbReference>
<evidence type="ECO:0000313" key="6">
    <source>
        <dbReference type="EMBL" id="TSB05020.1"/>
    </source>
</evidence>
<accession>A0A553WJW8</accession>
<keyword evidence="1 4" id="KW-0349">Heme</keyword>